<dbReference type="Proteomes" id="UP000606974">
    <property type="component" value="Unassembled WGS sequence"/>
</dbReference>
<proteinExistence type="predicted"/>
<sequence length="133" mass="14660">MPSKRILLDKIEALDAENALLLKTNAELVANARTAKRANKQLVTEGRYLSKTAAEELRAKEAGKEAQKEAKKAQALKKKAAAAARKAEQQQNKVLRQARAAAAAAEGGEKKRLPPRSRAQINYLLRIEEDVFE</sequence>
<evidence type="ECO:0000313" key="3">
    <source>
        <dbReference type="Proteomes" id="UP000606974"/>
    </source>
</evidence>
<evidence type="ECO:0000256" key="1">
    <source>
        <dbReference type="SAM" id="MobiDB-lite"/>
    </source>
</evidence>
<feature type="compositionally biased region" description="Low complexity" evidence="1">
    <location>
        <begin position="81"/>
        <end position="106"/>
    </location>
</feature>
<comment type="caution">
    <text evidence="2">The sequence shown here is derived from an EMBL/GenBank/DDBJ whole genome shotgun (WGS) entry which is preliminary data.</text>
</comment>
<feature type="region of interest" description="Disordered" evidence="1">
    <location>
        <begin position="79"/>
        <end position="119"/>
    </location>
</feature>
<organism evidence="2 3">
    <name type="scientific">Endocarpon pusillum</name>
    <dbReference type="NCBI Taxonomy" id="364733"/>
    <lineage>
        <taxon>Eukaryota</taxon>
        <taxon>Fungi</taxon>
        <taxon>Dikarya</taxon>
        <taxon>Ascomycota</taxon>
        <taxon>Pezizomycotina</taxon>
        <taxon>Eurotiomycetes</taxon>
        <taxon>Chaetothyriomycetidae</taxon>
        <taxon>Verrucariales</taxon>
        <taxon>Verrucariaceae</taxon>
        <taxon>Endocarpon</taxon>
    </lineage>
</organism>
<dbReference type="EMBL" id="JAACFV010000181">
    <property type="protein sequence ID" value="KAF7503398.1"/>
    <property type="molecule type" value="Genomic_DNA"/>
</dbReference>
<gene>
    <name evidence="2" type="ORF">GJ744_003920</name>
</gene>
<evidence type="ECO:0000313" key="2">
    <source>
        <dbReference type="EMBL" id="KAF7503398.1"/>
    </source>
</evidence>
<keyword evidence="3" id="KW-1185">Reference proteome</keyword>
<protein>
    <submittedName>
        <fullName evidence="2">Uncharacterized protein</fullName>
    </submittedName>
</protein>
<name>A0A8H7E0D0_9EURO</name>
<dbReference type="AlphaFoldDB" id="A0A8H7E0D0"/>
<accession>A0A8H7E0D0</accession>
<reference evidence="2" key="1">
    <citation type="submission" date="2020-02" db="EMBL/GenBank/DDBJ databases">
        <authorList>
            <person name="Palmer J.M."/>
        </authorList>
    </citation>
    <scope>NUCLEOTIDE SEQUENCE</scope>
    <source>
        <strain evidence="2">EPUS1.4</strain>
        <tissue evidence="2">Thallus</tissue>
    </source>
</reference>